<keyword evidence="10" id="KW-0238">DNA-binding</keyword>
<evidence type="ECO:0000256" key="1">
    <source>
        <dbReference type="ARBA" id="ARBA00022485"/>
    </source>
</evidence>
<sequence length="811" mass="91109">MSNGLIHAPTGPKRTPGAGVVQGIDPQAHTEHQIKYTVSVRALCEFTAKEGDLDLRFTPTPSAQEGIAGHGVVMLRRPANYQREVSLAGEYKHLLIRGRADGFDPVQNQVEEIKTFRGDLGAMPDNHRQLHWAQVKIYGWLLCQKLDLSEIRLALIYFDIVSKKETWLSETHDVGSLKQYFESRCECFLNWAEQELAHRTMRNEALNSLRFPHPSFRQGQRPLAEAVYKTASAGRCLIAQAPTGIGKTIGTLFPLLKACPRQELDKIFYLTAKTSGRKLALDALTLIKNKEPALALRVLELVARDKACEHPDKACHGDSCPLASGFYDRLPAARTAALAIGSINGGDGAVLNKDALRAVASEHQVCPYYLGQDLVRWCDVVVGDYNHYFDLSALLYGLASANQWRVTVLVDEAHNLLERGRKMYSAELDQAAFKAMRRSAPMALKKILDRVNRRWNELHKDQEHAYRVYSALPDKFLTELQQAITAITDYLTNNPTGINRELQRFYFDALHFCRVSELFDEHSLFDITKVTRNPEKSSVNSVVKKNRSCAVLCLRNIIPGPLLAPRFAAAQSTALFSATLTPWRFYGNTLGLPENAAWIDVESPFKAEQLSVRIVSDISTRYQHRERSVSPIADLIAGQYKTMPGNYLAFFSSFDYLQMVALLFRARYPEIPVWEQTRGMEEAEKADFLARFTPAGHGIGFAVLGGSFAEGVDLPGKRLTGAFIATLGLAQINPVNEQIKQRMDAAFKAGHDYTYLFPGIQKVVQAAGRVIRTHLDQGVIYLIDDRFTRPDVLRLLPAWWKVEQYKTREAR</sequence>
<evidence type="ECO:0000256" key="12">
    <source>
        <dbReference type="ARBA" id="ARBA00023235"/>
    </source>
</evidence>
<keyword evidence="11" id="KW-0234">DNA repair</keyword>
<dbReference type="GO" id="GO:0003678">
    <property type="term" value="F:DNA helicase activity"/>
    <property type="evidence" value="ECO:0007669"/>
    <property type="project" value="InterPro"/>
</dbReference>
<dbReference type="PANTHER" id="PTHR11472">
    <property type="entry name" value="DNA REPAIR DEAD HELICASE RAD3/XP-D SUBFAMILY MEMBER"/>
    <property type="match status" value="1"/>
</dbReference>
<evidence type="ECO:0000256" key="3">
    <source>
        <dbReference type="ARBA" id="ARBA00022741"/>
    </source>
</evidence>
<dbReference type="InterPro" id="IPR006555">
    <property type="entry name" value="ATP-dep_Helicase_C"/>
</dbReference>
<evidence type="ECO:0000256" key="5">
    <source>
        <dbReference type="ARBA" id="ARBA00022801"/>
    </source>
</evidence>
<name>A0A1I5DDJ1_9PROT</name>
<dbReference type="InterPro" id="IPR014013">
    <property type="entry name" value="Helic_SF1/SF2_ATP-bd_DinG/Rad3"/>
</dbReference>
<dbReference type="RefSeq" id="WP_143071969.1">
    <property type="nucleotide sequence ID" value="NZ_FOVJ01000005.1"/>
</dbReference>
<evidence type="ECO:0000256" key="2">
    <source>
        <dbReference type="ARBA" id="ARBA00022723"/>
    </source>
</evidence>
<protein>
    <submittedName>
        <fullName evidence="15">DNA excision repair protein ERCC-2</fullName>
    </submittedName>
</protein>
<dbReference type="GO" id="GO:0005524">
    <property type="term" value="F:ATP binding"/>
    <property type="evidence" value="ECO:0007669"/>
    <property type="project" value="UniProtKB-KW"/>
</dbReference>
<evidence type="ECO:0000256" key="10">
    <source>
        <dbReference type="ARBA" id="ARBA00023125"/>
    </source>
</evidence>
<keyword evidence="8" id="KW-0408">Iron</keyword>
<dbReference type="GO" id="GO:0046872">
    <property type="term" value="F:metal ion binding"/>
    <property type="evidence" value="ECO:0007669"/>
    <property type="project" value="UniProtKB-KW"/>
</dbReference>
<evidence type="ECO:0000313" key="15">
    <source>
        <dbReference type="EMBL" id="SFN97273.1"/>
    </source>
</evidence>
<keyword evidence="1" id="KW-0004">4Fe-4S</keyword>
<keyword evidence="9" id="KW-0411">Iron-sulfur</keyword>
<dbReference type="SMART" id="SM00491">
    <property type="entry name" value="HELICc2"/>
    <property type="match status" value="1"/>
</dbReference>
<dbReference type="Gene3D" id="1.10.275.40">
    <property type="match status" value="1"/>
</dbReference>
<comment type="similarity">
    <text evidence="13">Belongs to the helicase family. DinG subfamily.</text>
</comment>
<evidence type="ECO:0000256" key="8">
    <source>
        <dbReference type="ARBA" id="ARBA00023004"/>
    </source>
</evidence>
<keyword evidence="3" id="KW-0547">Nucleotide-binding</keyword>
<dbReference type="Pfam" id="PF13307">
    <property type="entry name" value="Helicase_C_2"/>
    <property type="match status" value="1"/>
</dbReference>
<dbReference type="EMBL" id="FOVJ01000005">
    <property type="protein sequence ID" value="SFN97273.1"/>
    <property type="molecule type" value="Genomic_DNA"/>
</dbReference>
<keyword evidence="2" id="KW-0479">Metal-binding</keyword>
<organism evidence="15 16">
    <name type="scientific">Nitrosospira briensis</name>
    <dbReference type="NCBI Taxonomy" id="35799"/>
    <lineage>
        <taxon>Bacteria</taxon>
        <taxon>Pseudomonadati</taxon>
        <taxon>Pseudomonadota</taxon>
        <taxon>Betaproteobacteria</taxon>
        <taxon>Nitrosomonadales</taxon>
        <taxon>Nitrosomonadaceae</taxon>
        <taxon>Nitrosospira</taxon>
    </lineage>
</organism>
<dbReference type="OrthoDB" id="9765586at2"/>
<feature type="domain" description="Helicase ATP-binding" evidence="14">
    <location>
        <begin position="206"/>
        <end position="465"/>
    </location>
</feature>
<dbReference type="InterPro" id="IPR011604">
    <property type="entry name" value="PDDEXK-like_dom_sf"/>
</dbReference>
<evidence type="ECO:0000256" key="13">
    <source>
        <dbReference type="ARBA" id="ARBA00038058"/>
    </source>
</evidence>
<dbReference type="Gene3D" id="3.90.320.10">
    <property type="match status" value="1"/>
</dbReference>
<dbReference type="InterPro" id="IPR006554">
    <property type="entry name" value="Helicase-like_DEXD_c2"/>
</dbReference>
<dbReference type="Gene3D" id="3.40.50.300">
    <property type="entry name" value="P-loop containing nucleotide triphosphate hydrolases"/>
    <property type="match status" value="2"/>
</dbReference>
<dbReference type="Pfam" id="PF06733">
    <property type="entry name" value="DEAD_2"/>
    <property type="match status" value="1"/>
</dbReference>
<keyword evidence="4" id="KW-0227">DNA damage</keyword>
<evidence type="ECO:0000256" key="7">
    <source>
        <dbReference type="ARBA" id="ARBA00022840"/>
    </source>
</evidence>
<keyword evidence="7" id="KW-0067">ATP-binding</keyword>
<dbReference type="Gene3D" id="1.10.30.20">
    <property type="entry name" value="Bacterial XPD DNA helicase, FeS cluster domain"/>
    <property type="match status" value="1"/>
</dbReference>
<evidence type="ECO:0000256" key="6">
    <source>
        <dbReference type="ARBA" id="ARBA00022806"/>
    </source>
</evidence>
<gene>
    <name evidence="15" type="ORF">SAMN05216386_2292</name>
</gene>
<dbReference type="STRING" id="1266925.GCA_000619905_02662"/>
<dbReference type="SUPFAM" id="SSF52540">
    <property type="entry name" value="P-loop containing nucleoside triphosphate hydrolases"/>
    <property type="match status" value="2"/>
</dbReference>
<keyword evidence="5" id="KW-0378">Hydrolase</keyword>
<keyword evidence="16" id="KW-1185">Reference proteome</keyword>
<dbReference type="InterPro" id="IPR045028">
    <property type="entry name" value="DinG/Rad3-like"/>
</dbReference>
<dbReference type="PANTHER" id="PTHR11472:SF34">
    <property type="entry name" value="REGULATOR OF TELOMERE ELONGATION HELICASE 1"/>
    <property type="match status" value="1"/>
</dbReference>
<dbReference type="Proteomes" id="UP000183107">
    <property type="component" value="Unassembled WGS sequence"/>
</dbReference>
<proteinExistence type="inferred from homology"/>
<accession>A0A1I5DDJ1</accession>
<evidence type="ECO:0000256" key="11">
    <source>
        <dbReference type="ARBA" id="ARBA00023204"/>
    </source>
</evidence>
<dbReference type="InterPro" id="IPR010614">
    <property type="entry name" value="RAD3-like_helicase_DEAD"/>
</dbReference>
<reference evidence="16" key="1">
    <citation type="submission" date="2016-10" db="EMBL/GenBank/DDBJ databases">
        <authorList>
            <person name="Varghese N."/>
        </authorList>
    </citation>
    <scope>NUCLEOTIDE SEQUENCE [LARGE SCALE GENOMIC DNA]</scope>
    <source>
        <strain evidence="16">Nsp8</strain>
    </source>
</reference>
<dbReference type="GO" id="GO:0006281">
    <property type="term" value="P:DNA repair"/>
    <property type="evidence" value="ECO:0007669"/>
    <property type="project" value="UniProtKB-KW"/>
</dbReference>
<dbReference type="GO" id="GO:0003677">
    <property type="term" value="F:DNA binding"/>
    <property type="evidence" value="ECO:0007669"/>
    <property type="project" value="UniProtKB-KW"/>
</dbReference>
<dbReference type="SMART" id="SM00488">
    <property type="entry name" value="DEXDc2"/>
    <property type="match status" value="1"/>
</dbReference>
<evidence type="ECO:0000256" key="4">
    <source>
        <dbReference type="ARBA" id="ARBA00022763"/>
    </source>
</evidence>
<keyword evidence="12" id="KW-0413">Isomerase</keyword>
<evidence type="ECO:0000256" key="9">
    <source>
        <dbReference type="ARBA" id="ARBA00023014"/>
    </source>
</evidence>
<dbReference type="AlphaFoldDB" id="A0A1I5DDJ1"/>
<keyword evidence="6" id="KW-0347">Helicase</keyword>
<evidence type="ECO:0000259" key="14">
    <source>
        <dbReference type="PROSITE" id="PS51193"/>
    </source>
</evidence>
<dbReference type="PROSITE" id="PS51193">
    <property type="entry name" value="HELICASE_ATP_BIND_2"/>
    <property type="match status" value="1"/>
</dbReference>
<evidence type="ECO:0000313" key="16">
    <source>
        <dbReference type="Proteomes" id="UP000183107"/>
    </source>
</evidence>
<dbReference type="GO" id="GO:0051539">
    <property type="term" value="F:4 iron, 4 sulfur cluster binding"/>
    <property type="evidence" value="ECO:0007669"/>
    <property type="project" value="UniProtKB-KW"/>
</dbReference>
<dbReference type="InterPro" id="IPR027417">
    <property type="entry name" value="P-loop_NTPase"/>
</dbReference>
<dbReference type="GO" id="GO:0016818">
    <property type="term" value="F:hydrolase activity, acting on acid anhydrides, in phosphorus-containing anhydrides"/>
    <property type="evidence" value="ECO:0007669"/>
    <property type="project" value="InterPro"/>
</dbReference>
<dbReference type="InterPro" id="IPR042493">
    <property type="entry name" value="XPD_DNA_FeS"/>
</dbReference>